<sequence length="148" mass="16257">MIDTKIIINAPPAVVRKAFLNFAALPIYHTRFIDSIVSLSQDTQNAFTPGDKIRITLSAGTFTASVEANSPTEFAWCGTLGSNWVFHGTHSFKFLPASETEETTLFVQTEVFGGVLSLLEKVTDGSHMAEKFQSFNEDLKRYVEGGSC</sequence>
<dbReference type="RefSeq" id="XP_056540189.1">
    <property type="nucleotide sequence ID" value="XM_056690424.1"/>
</dbReference>
<dbReference type="PANTHER" id="PTHR36166:SF1">
    <property type="entry name" value="SRPBCC DOMAIN-CONTAINING PROTEIN"/>
    <property type="match status" value="1"/>
</dbReference>
<keyword evidence="2" id="KW-1185">Reference proteome</keyword>
<organism evidence="1 2">
    <name type="scientific">Penicillium canariense</name>
    <dbReference type="NCBI Taxonomy" id="189055"/>
    <lineage>
        <taxon>Eukaryota</taxon>
        <taxon>Fungi</taxon>
        <taxon>Dikarya</taxon>
        <taxon>Ascomycota</taxon>
        <taxon>Pezizomycotina</taxon>
        <taxon>Eurotiomycetes</taxon>
        <taxon>Eurotiomycetidae</taxon>
        <taxon>Eurotiales</taxon>
        <taxon>Aspergillaceae</taxon>
        <taxon>Penicillium</taxon>
    </lineage>
</organism>
<dbReference type="EMBL" id="JAPQKN010000006">
    <property type="protein sequence ID" value="KAJ5157200.1"/>
    <property type="molecule type" value="Genomic_DNA"/>
</dbReference>
<dbReference type="CDD" id="cd07822">
    <property type="entry name" value="SRPBCC_4"/>
    <property type="match status" value="1"/>
</dbReference>
<reference evidence="1" key="1">
    <citation type="submission" date="2022-11" db="EMBL/GenBank/DDBJ databases">
        <authorList>
            <person name="Petersen C."/>
        </authorList>
    </citation>
    <scope>NUCLEOTIDE SEQUENCE</scope>
    <source>
        <strain evidence="1">IBT 26290</strain>
    </source>
</reference>
<dbReference type="InterPro" id="IPR023393">
    <property type="entry name" value="START-like_dom_sf"/>
</dbReference>
<dbReference type="AlphaFoldDB" id="A0A9W9HW07"/>
<dbReference type="SUPFAM" id="SSF55961">
    <property type="entry name" value="Bet v1-like"/>
    <property type="match status" value="1"/>
</dbReference>
<protein>
    <submittedName>
        <fullName evidence="1">Uncharacterized protein</fullName>
    </submittedName>
</protein>
<evidence type="ECO:0000313" key="2">
    <source>
        <dbReference type="Proteomes" id="UP001149163"/>
    </source>
</evidence>
<gene>
    <name evidence="1" type="ORF">N7482_008300</name>
</gene>
<name>A0A9W9HW07_9EURO</name>
<evidence type="ECO:0000313" key="1">
    <source>
        <dbReference type="EMBL" id="KAJ5157200.1"/>
    </source>
</evidence>
<dbReference type="OrthoDB" id="509124at2759"/>
<reference evidence="1" key="2">
    <citation type="journal article" date="2023" name="IMA Fungus">
        <title>Comparative genomic study of the Penicillium genus elucidates a diverse pangenome and 15 lateral gene transfer events.</title>
        <authorList>
            <person name="Petersen C."/>
            <person name="Sorensen T."/>
            <person name="Nielsen M.R."/>
            <person name="Sondergaard T.E."/>
            <person name="Sorensen J.L."/>
            <person name="Fitzpatrick D.A."/>
            <person name="Frisvad J.C."/>
            <person name="Nielsen K.L."/>
        </authorList>
    </citation>
    <scope>NUCLEOTIDE SEQUENCE</scope>
    <source>
        <strain evidence="1">IBT 26290</strain>
    </source>
</reference>
<proteinExistence type="predicted"/>
<accession>A0A9W9HW07</accession>
<dbReference type="PANTHER" id="PTHR36166">
    <property type="entry name" value="CHROMOSOME 9, WHOLE GENOME SHOTGUN SEQUENCE"/>
    <property type="match status" value="1"/>
</dbReference>
<dbReference type="GeneID" id="81429600"/>
<comment type="caution">
    <text evidence="1">The sequence shown here is derived from an EMBL/GenBank/DDBJ whole genome shotgun (WGS) entry which is preliminary data.</text>
</comment>
<dbReference type="Proteomes" id="UP001149163">
    <property type="component" value="Unassembled WGS sequence"/>
</dbReference>
<dbReference type="Gene3D" id="3.30.530.20">
    <property type="match status" value="1"/>
</dbReference>